<keyword evidence="5" id="KW-0521">NADP</keyword>
<accession>A7HRA3</accession>
<dbReference type="eggNOG" id="COG2072">
    <property type="taxonomic scope" value="Bacteria"/>
</dbReference>
<organism evidence="8 9">
    <name type="scientific">Parvibaculum lavamentivorans (strain DS-1 / DSM 13023 / NCIMB 13966)</name>
    <dbReference type="NCBI Taxonomy" id="402881"/>
    <lineage>
        <taxon>Bacteria</taxon>
        <taxon>Pseudomonadati</taxon>
        <taxon>Pseudomonadota</taxon>
        <taxon>Alphaproteobacteria</taxon>
        <taxon>Hyphomicrobiales</taxon>
        <taxon>Parvibaculaceae</taxon>
        <taxon>Parvibaculum</taxon>
    </lineage>
</organism>
<gene>
    <name evidence="8" type="ordered locus">Plav_0813</name>
</gene>
<evidence type="ECO:0000256" key="5">
    <source>
        <dbReference type="ARBA" id="ARBA00022857"/>
    </source>
</evidence>
<dbReference type="EC" id="1.14.13.22" evidence="8"/>
<proteinExistence type="inferred from homology"/>
<dbReference type="EMBL" id="CP000774">
    <property type="protein sequence ID" value="ABS62436.1"/>
    <property type="molecule type" value="Genomic_DNA"/>
</dbReference>
<evidence type="ECO:0000256" key="4">
    <source>
        <dbReference type="ARBA" id="ARBA00022827"/>
    </source>
</evidence>
<evidence type="ECO:0000256" key="1">
    <source>
        <dbReference type="ARBA" id="ARBA00001974"/>
    </source>
</evidence>
<dbReference type="Pfam" id="PF13738">
    <property type="entry name" value="Pyr_redox_3"/>
    <property type="match status" value="1"/>
</dbReference>
<keyword evidence="9" id="KW-1185">Reference proteome</keyword>
<evidence type="ECO:0000313" key="8">
    <source>
        <dbReference type="EMBL" id="ABS62436.1"/>
    </source>
</evidence>
<keyword evidence="4" id="KW-0274">FAD</keyword>
<sequence length="543" mass="59821">MAREASASAQAGGEEFDAVVVGAGFAGMYMLHRLRDLGLTARVFEAGDGVGGTWYWNRYPGARCDVESLEYQYGFSDEIQRGWTWTERYAAQPEILRYQNYVADKLDLRRDIRFETRVTSAIYDERAGLWTAETDRGDRVSARFCIMATGCLSAARVPDFPGLAEYEGAWYHTGDWPHDGVDFTGKRVGVVGTGSSGIQSIPLIAEQASHLTVFQRTANFTLPAGNRPLAKEEVEKSKETLLQDRAHARTTAGGIICFEYNEALAADMTPEDRFRELDSRWHKGGFAFLGAYADLMATHEANDIAADYARAEMRKVIKDPKIVDILLPDDHPVGVKRLCLDTHYLETFNEPHVDIVDVRAAPIERITPKGIVSGGKEYELDCIVFATGFDAMTGALNSIDIAGRGGIRLRDKWAAGPRTYLGLGSAGFPNLFFITGPGSPSVLSNMIVSIEQHVEWIGDCIRKLTAGNIRSIEPRPDAEDLWVEHVNELANETLYPQANSWYMGANIPGKPRVFMPYTGGVGVYGEKLAEVAAADYEGFALGS</sequence>
<evidence type="ECO:0000313" key="9">
    <source>
        <dbReference type="Proteomes" id="UP000006377"/>
    </source>
</evidence>
<protein>
    <submittedName>
        <fullName evidence="8">Cyclohexanone monooxygenase</fullName>
        <ecNumber evidence="8">1.14.13.22</ecNumber>
    </submittedName>
</protein>
<dbReference type="OrthoDB" id="312624at2"/>
<dbReference type="STRING" id="402881.Plav_0813"/>
<dbReference type="KEGG" id="pla:Plav_0813"/>
<dbReference type="Proteomes" id="UP000006377">
    <property type="component" value="Chromosome"/>
</dbReference>
<dbReference type="InterPro" id="IPR050775">
    <property type="entry name" value="FAD-binding_Monooxygenases"/>
</dbReference>
<reference evidence="8 9" key="1">
    <citation type="journal article" date="2011" name="Stand. Genomic Sci.">
        <title>Complete genome sequence of Parvibaculum lavamentivorans type strain (DS-1(T)).</title>
        <authorList>
            <person name="Schleheck D."/>
            <person name="Weiss M."/>
            <person name="Pitluck S."/>
            <person name="Bruce D."/>
            <person name="Land M.L."/>
            <person name="Han S."/>
            <person name="Saunders E."/>
            <person name="Tapia R."/>
            <person name="Detter C."/>
            <person name="Brettin T."/>
            <person name="Han J."/>
            <person name="Woyke T."/>
            <person name="Goodwin L."/>
            <person name="Pennacchio L."/>
            <person name="Nolan M."/>
            <person name="Cook A.M."/>
            <person name="Kjelleberg S."/>
            <person name="Thomas T."/>
        </authorList>
    </citation>
    <scope>NUCLEOTIDE SEQUENCE [LARGE SCALE GENOMIC DNA]</scope>
    <source>
        <strain evidence="9">DS-1 / DSM 13023 / NCIMB 13966</strain>
    </source>
</reference>
<dbReference type="InterPro" id="IPR036188">
    <property type="entry name" value="FAD/NAD-bd_sf"/>
</dbReference>
<dbReference type="PRINTS" id="PR00411">
    <property type="entry name" value="PNDRDTASEI"/>
</dbReference>
<dbReference type="RefSeq" id="WP_012109686.1">
    <property type="nucleotide sequence ID" value="NC_009719.1"/>
</dbReference>
<dbReference type="GO" id="GO:0018667">
    <property type="term" value="F:cyclohexanone monooxygenase activity"/>
    <property type="evidence" value="ECO:0007669"/>
    <property type="project" value="UniProtKB-EC"/>
</dbReference>
<dbReference type="HOGENOM" id="CLU_006937_8_1_5"/>
<dbReference type="SUPFAM" id="SSF51905">
    <property type="entry name" value="FAD/NAD(P)-binding domain"/>
    <property type="match status" value="2"/>
</dbReference>
<dbReference type="PANTHER" id="PTHR43098">
    <property type="entry name" value="L-ORNITHINE N(5)-MONOOXYGENASE-RELATED"/>
    <property type="match status" value="1"/>
</dbReference>
<keyword evidence="3" id="KW-0285">Flavoprotein</keyword>
<keyword evidence="6 8" id="KW-0560">Oxidoreductase</keyword>
<comment type="similarity">
    <text evidence="2">Belongs to the FAD-binding monooxygenase family.</text>
</comment>
<evidence type="ECO:0000256" key="2">
    <source>
        <dbReference type="ARBA" id="ARBA00010139"/>
    </source>
</evidence>
<evidence type="ECO:0000256" key="7">
    <source>
        <dbReference type="ARBA" id="ARBA00023033"/>
    </source>
</evidence>
<dbReference type="AlphaFoldDB" id="A7HRA3"/>
<comment type="cofactor">
    <cofactor evidence="1">
        <name>FAD</name>
        <dbReference type="ChEBI" id="CHEBI:57692"/>
    </cofactor>
</comment>
<keyword evidence="7 8" id="KW-0503">Monooxygenase</keyword>
<dbReference type="Gene3D" id="3.50.50.60">
    <property type="entry name" value="FAD/NAD(P)-binding domain"/>
    <property type="match status" value="3"/>
</dbReference>
<evidence type="ECO:0000256" key="6">
    <source>
        <dbReference type="ARBA" id="ARBA00023002"/>
    </source>
</evidence>
<name>A7HRA3_PARL1</name>
<evidence type="ECO:0000256" key="3">
    <source>
        <dbReference type="ARBA" id="ARBA00022630"/>
    </source>
</evidence>
<dbReference type="PANTHER" id="PTHR43098:SF3">
    <property type="entry name" value="L-ORNITHINE N(5)-MONOOXYGENASE-RELATED"/>
    <property type="match status" value="1"/>
</dbReference>